<dbReference type="EMBL" id="KN824310">
    <property type="protein sequence ID" value="KIM25867.1"/>
    <property type="molecule type" value="Genomic_DNA"/>
</dbReference>
<dbReference type="PANTHER" id="PTHR22889:SF0">
    <property type="entry name" value="WD REPEAT-CONTAINING PROTEIN 89"/>
    <property type="match status" value="1"/>
</dbReference>
<reference evidence="5 6" key="1">
    <citation type="submission" date="2014-04" db="EMBL/GenBank/DDBJ databases">
        <authorList>
            <consortium name="DOE Joint Genome Institute"/>
            <person name="Kuo A."/>
            <person name="Zuccaro A."/>
            <person name="Kohler A."/>
            <person name="Nagy L.G."/>
            <person name="Floudas D."/>
            <person name="Copeland A."/>
            <person name="Barry K.W."/>
            <person name="Cichocki N."/>
            <person name="Veneault-Fourrey C."/>
            <person name="LaButti K."/>
            <person name="Lindquist E.A."/>
            <person name="Lipzen A."/>
            <person name="Lundell T."/>
            <person name="Morin E."/>
            <person name="Murat C."/>
            <person name="Sun H."/>
            <person name="Tunlid A."/>
            <person name="Henrissat B."/>
            <person name="Grigoriev I.V."/>
            <person name="Hibbett D.S."/>
            <person name="Martin F."/>
            <person name="Nordberg H.P."/>
            <person name="Cantor M.N."/>
            <person name="Hua S.X."/>
        </authorList>
    </citation>
    <scope>NUCLEOTIDE SEQUENCE [LARGE SCALE GENOMIC DNA]</scope>
    <source>
        <strain evidence="5 6">MAFF 305830</strain>
    </source>
</reference>
<dbReference type="STRING" id="933852.A0A0C2X9G4"/>
<evidence type="ECO:0000256" key="3">
    <source>
        <dbReference type="PROSITE-ProRule" id="PRU00221"/>
    </source>
</evidence>
<keyword evidence="6" id="KW-1185">Reference proteome</keyword>
<dbReference type="PROSITE" id="PS00678">
    <property type="entry name" value="WD_REPEATS_1"/>
    <property type="match status" value="1"/>
</dbReference>
<accession>A0A0C2X9G4</accession>
<dbReference type="Pfam" id="PF00400">
    <property type="entry name" value="WD40"/>
    <property type="match status" value="1"/>
</dbReference>
<feature type="compositionally biased region" description="Basic and acidic residues" evidence="4">
    <location>
        <begin position="402"/>
        <end position="415"/>
    </location>
</feature>
<feature type="repeat" description="WD" evidence="3">
    <location>
        <begin position="343"/>
        <end position="384"/>
    </location>
</feature>
<sequence length="415" mass="45399">MDDEEAFLQPTPNTNFRIEASKSSRQTSVSLFTLDNPLAWTSQQLELATVPYVNHLVAMNGSSTIVAGFSSPSDSLRLFNVTEEGLVPQRALHTHQDGISAIKVDPQDSENIVWSCGSDGQVLAADLRVANGGTVCSLQGAFNKTRPFLSMDISKDGTVAAGTEEGGEDASIVYWDKRNPSKPISIHTSTHSQDINLLSFNPTAPRLLLSGAADGLLSITDVLEPDEDEAVRHVRNWGCSISKAGWAGEAPKQTIWSTSDMETMATWSEELDLVKEYGDVRNTSASSWKTDYIIGAEWMDSNVSTPWGVSGVAVWCGNNQGDLALLLQNEKDLTEWHLERVLQGGHSEIVRSVCVDSRGGYLLTGAEDGKIVMWDTKSSGIDRSSEDMEMASSSPPELRRKRSDEFDSKVLKRRR</sequence>
<dbReference type="PANTHER" id="PTHR22889">
    <property type="entry name" value="WD REPEAT-CONTAINING PROTEIN 89"/>
    <property type="match status" value="1"/>
</dbReference>
<dbReference type="HOGENOM" id="CLU_037323_0_0_1"/>
<proteinExistence type="predicted"/>
<evidence type="ECO:0000256" key="4">
    <source>
        <dbReference type="SAM" id="MobiDB-lite"/>
    </source>
</evidence>
<evidence type="ECO:0000313" key="6">
    <source>
        <dbReference type="Proteomes" id="UP000054097"/>
    </source>
</evidence>
<dbReference type="OrthoDB" id="25131at2759"/>
<evidence type="ECO:0000313" key="5">
    <source>
        <dbReference type="EMBL" id="KIM25867.1"/>
    </source>
</evidence>
<dbReference type="PROSITE" id="PS50082">
    <property type="entry name" value="WD_REPEATS_2"/>
    <property type="match status" value="1"/>
</dbReference>
<dbReference type="InterPro" id="IPR036322">
    <property type="entry name" value="WD40_repeat_dom_sf"/>
</dbReference>
<dbReference type="Gene3D" id="2.130.10.10">
    <property type="entry name" value="YVTN repeat-like/Quinoprotein amine dehydrogenase"/>
    <property type="match status" value="2"/>
</dbReference>
<dbReference type="InterPro" id="IPR015943">
    <property type="entry name" value="WD40/YVTN_repeat-like_dom_sf"/>
</dbReference>
<organism evidence="5 6">
    <name type="scientific">Serendipita vermifera MAFF 305830</name>
    <dbReference type="NCBI Taxonomy" id="933852"/>
    <lineage>
        <taxon>Eukaryota</taxon>
        <taxon>Fungi</taxon>
        <taxon>Dikarya</taxon>
        <taxon>Basidiomycota</taxon>
        <taxon>Agaricomycotina</taxon>
        <taxon>Agaricomycetes</taxon>
        <taxon>Sebacinales</taxon>
        <taxon>Serendipitaceae</taxon>
        <taxon>Serendipita</taxon>
    </lineage>
</organism>
<dbReference type="AlphaFoldDB" id="A0A0C2X9G4"/>
<evidence type="ECO:0000256" key="1">
    <source>
        <dbReference type="ARBA" id="ARBA00022574"/>
    </source>
</evidence>
<reference evidence="6" key="2">
    <citation type="submission" date="2015-01" db="EMBL/GenBank/DDBJ databases">
        <title>Evolutionary Origins and Diversification of the Mycorrhizal Mutualists.</title>
        <authorList>
            <consortium name="DOE Joint Genome Institute"/>
            <consortium name="Mycorrhizal Genomics Consortium"/>
            <person name="Kohler A."/>
            <person name="Kuo A."/>
            <person name="Nagy L.G."/>
            <person name="Floudas D."/>
            <person name="Copeland A."/>
            <person name="Barry K.W."/>
            <person name="Cichocki N."/>
            <person name="Veneault-Fourrey C."/>
            <person name="LaButti K."/>
            <person name="Lindquist E.A."/>
            <person name="Lipzen A."/>
            <person name="Lundell T."/>
            <person name="Morin E."/>
            <person name="Murat C."/>
            <person name="Riley R."/>
            <person name="Ohm R."/>
            <person name="Sun H."/>
            <person name="Tunlid A."/>
            <person name="Henrissat B."/>
            <person name="Grigoriev I.V."/>
            <person name="Hibbett D.S."/>
            <person name="Martin F."/>
        </authorList>
    </citation>
    <scope>NUCLEOTIDE SEQUENCE [LARGE SCALE GENOMIC DNA]</scope>
    <source>
        <strain evidence="6">MAFF 305830</strain>
    </source>
</reference>
<dbReference type="SUPFAM" id="SSF50978">
    <property type="entry name" value="WD40 repeat-like"/>
    <property type="match status" value="1"/>
</dbReference>
<name>A0A0C2X9G4_SERVB</name>
<feature type="region of interest" description="Disordered" evidence="4">
    <location>
        <begin position="381"/>
        <end position="415"/>
    </location>
</feature>
<keyword evidence="1 3" id="KW-0853">WD repeat</keyword>
<evidence type="ECO:0000256" key="2">
    <source>
        <dbReference type="ARBA" id="ARBA00022737"/>
    </source>
</evidence>
<dbReference type="SMART" id="SM00320">
    <property type="entry name" value="WD40"/>
    <property type="match status" value="3"/>
</dbReference>
<keyword evidence="2" id="KW-0677">Repeat</keyword>
<protein>
    <recommendedName>
        <fullName evidence="7">Anaphase-promoting complex subunit 4 WD40 domain-containing protein</fullName>
    </recommendedName>
</protein>
<gene>
    <name evidence="5" type="ORF">M408DRAFT_330873</name>
</gene>
<dbReference type="InterPro" id="IPR039328">
    <property type="entry name" value="WDR89"/>
</dbReference>
<dbReference type="InterPro" id="IPR019775">
    <property type="entry name" value="WD40_repeat_CS"/>
</dbReference>
<dbReference type="InterPro" id="IPR001680">
    <property type="entry name" value="WD40_rpt"/>
</dbReference>
<dbReference type="Proteomes" id="UP000054097">
    <property type="component" value="Unassembled WGS sequence"/>
</dbReference>
<evidence type="ECO:0008006" key="7">
    <source>
        <dbReference type="Google" id="ProtNLM"/>
    </source>
</evidence>
<dbReference type="PROSITE" id="PS50294">
    <property type="entry name" value="WD_REPEATS_REGION"/>
    <property type="match status" value="1"/>
</dbReference>